<organism evidence="10 11">
    <name type="scientific">Brevibacterium sandarakinum</name>
    <dbReference type="NCBI Taxonomy" id="629680"/>
    <lineage>
        <taxon>Bacteria</taxon>
        <taxon>Bacillati</taxon>
        <taxon>Actinomycetota</taxon>
        <taxon>Actinomycetes</taxon>
        <taxon>Micrococcales</taxon>
        <taxon>Brevibacteriaceae</taxon>
        <taxon>Brevibacterium</taxon>
    </lineage>
</organism>
<dbReference type="InterPro" id="IPR038390">
    <property type="entry name" value="Metal_Tscrpt_repr_sf"/>
</dbReference>
<dbReference type="PANTHER" id="PTHR33677">
    <property type="entry name" value="TRANSCRIPTIONAL REPRESSOR FRMR-RELATED"/>
    <property type="match status" value="1"/>
</dbReference>
<reference evidence="10" key="1">
    <citation type="submission" date="2016-10" db="EMBL/GenBank/DDBJ databases">
        <authorList>
            <person name="Varghese N."/>
            <person name="Submissions S."/>
        </authorList>
    </citation>
    <scope>NUCLEOTIDE SEQUENCE [LARGE SCALE GENOMIC DNA]</scope>
    <source>
        <strain evidence="10">DSM 22082</strain>
    </source>
</reference>
<dbReference type="FunFam" id="1.20.58.1000:FF:000003">
    <property type="entry name" value="CopY family transcriptional regulator"/>
    <property type="match status" value="1"/>
</dbReference>
<evidence type="ECO:0000256" key="9">
    <source>
        <dbReference type="ARBA" id="ARBA00023163"/>
    </source>
</evidence>
<dbReference type="GO" id="GO:0046872">
    <property type="term" value="F:metal ion binding"/>
    <property type="evidence" value="ECO:0007669"/>
    <property type="project" value="UniProtKB-KW"/>
</dbReference>
<keyword evidence="5" id="KW-0479">Metal-binding</keyword>
<dbReference type="AlphaFoldDB" id="A0A1H1Q1Y6"/>
<dbReference type="InterPro" id="IPR003735">
    <property type="entry name" value="Metal_Tscrpt_repr"/>
</dbReference>
<dbReference type="Gene3D" id="1.20.58.1000">
    <property type="entry name" value="Metal-sensitive repressor, helix protomer"/>
    <property type="match status" value="1"/>
</dbReference>
<keyword evidence="4" id="KW-0678">Repressor</keyword>
<evidence type="ECO:0000256" key="6">
    <source>
        <dbReference type="ARBA" id="ARBA00023008"/>
    </source>
</evidence>
<gene>
    <name evidence="10" type="ORF">SAMN04489751_1406</name>
</gene>
<dbReference type="PANTHER" id="PTHR33677:SF3">
    <property type="entry name" value="COPPER-SENSING TRANSCRIPTIONAL REPRESSOR RICR"/>
    <property type="match status" value="1"/>
</dbReference>
<dbReference type="GO" id="GO:0032993">
    <property type="term" value="C:protein-DNA complex"/>
    <property type="evidence" value="ECO:0007669"/>
    <property type="project" value="UniProtKB-ARBA"/>
</dbReference>
<keyword evidence="9" id="KW-0804">Transcription</keyword>
<keyword evidence="7" id="KW-0805">Transcription regulation</keyword>
<name>A0A1H1Q1Y6_BRESA</name>
<dbReference type="GO" id="GO:0001217">
    <property type="term" value="F:DNA-binding transcription repressor activity"/>
    <property type="evidence" value="ECO:0007669"/>
    <property type="project" value="UniProtKB-ARBA"/>
</dbReference>
<keyword evidence="11" id="KW-1185">Reference proteome</keyword>
<evidence type="ECO:0000256" key="8">
    <source>
        <dbReference type="ARBA" id="ARBA00023125"/>
    </source>
</evidence>
<evidence type="ECO:0000256" key="2">
    <source>
        <dbReference type="ARBA" id="ARBA00005428"/>
    </source>
</evidence>
<dbReference type="GO" id="GO:0000976">
    <property type="term" value="F:transcription cis-regulatory region binding"/>
    <property type="evidence" value="ECO:0007669"/>
    <property type="project" value="UniProtKB-ARBA"/>
</dbReference>
<dbReference type="CDD" id="cd10148">
    <property type="entry name" value="CsoR-like_DUF156"/>
    <property type="match status" value="1"/>
</dbReference>
<evidence type="ECO:0000256" key="7">
    <source>
        <dbReference type="ARBA" id="ARBA00023015"/>
    </source>
</evidence>
<accession>A0A1H1Q1Y6</accession>
<keyword evidence="8 10" id="KW-0238">DNA-binding</keyword>
<dbReference type="RefSeq" id="WP_092104330.1">
    <property type="nucleotide sequence ID" value="NZ_LT629739.1"/>
</dbReference>
<dbReference type="OrthoDB" id="9811244at2"/>
<evidence type="ECO:0000256" key="5">
    <source>
        <dbReference type="ARBA" id="ARBA00022723"/>
    </source>
</evidence>
<proteinExistence type="inferred from homology"/>
<evidence type="ECO:0000313" key="10">
    <source>
        <dbReference type="EMBL" id="SDS17541.1"/>
    </source>
</evidence>
<keyword evidence="3" id="KW-0963">Cytoplasm</keyword>
<dbReference type="EMBL" id="LT629739">
    <property type="protein sequence ID" value="SDS17541.1"/>
    <property type="molecule type" value="Genomic_DNA"/>
</dbReference>
<evidence type="ECO:0000256" key="3">
    <source>
        <dbReference type="ARBA" id="ARBA00022490"/>
    </source>
</evidence>
<dbReference type="Pfam" id="PF02583">
    <property type="entry name" value="Trns_repr_metal"/>
    <property type="match status" value="1"/>
</dbReference>
<evidence type="ECO:0000256" key="1">
    <source>
        <dbReference type="ARBA" id="ARBA00004496"/>
    </source>
</evidence>
<keyword evidence="6" id="KW-0186">Copper</keyword>
<dbReference type="Proteomes" id="UP000199700">
    <property type="component" value="Chromosome"/>
</dbReference>
<evidence type="ECO:0000313" key="11">
    <source>
        <dbReference type="Proteomes" id="UP000199700"/>
    </source>
</evidence>
<comment type="subcellular location">
    <subcellularLocation>
        <location evidence="1">Cytoplasm</location>
    </subcellularLocation>
</comment>
<comment type="similarity">
    <text evidence="2">Belongs to the CsoR family.</text>
</comment>
<dbReference type="STRING" id="629680.SAMN04489751_1406"/>
<protein>
    <submittedName>
        <fullName evidence="10">DNA-binding transcriptional regulator, FrmR family</fullName>
    </submittedName>
</protein>
<sequence>MTTNDVPVVADGDLPETPEVDQTANCHTAGHQHGYIQDKKQYERRLSRIEGQVRGIQRMVDEEKYCIDILTQVSAIQSALRNVARGLLDDHLRSCVADAAKTGGAEAEEKLDEVSEAIGRLMRS</sequence>
<dbReference type="GO" id="GO:0005737">
    <property type="term" value="C:cytoplasm"/>
    <property type="evidence" value="ECO:0007669"/>
    <property type="project" value="UniProtKB-SubCell"/>
</dbReference>
<evidence type="ECO:0000256" key="4">
    <source>
        <dbReference type="ARBA" id="ARBA00022491"/>
    </source>
</evidence>